<dbReference type="Proteomes" id="UP001501444">
    <property type="component" value="Unassembled WGS sequence"/>
</dbReference>
<evidence type="ECO:0000313" key="2">
    <source>
        <dbReference type="Proteomes" id="UP001501444"/>
    </source>
</evidence>
<gene>
    <name evidence="1" type="ORF">GCM10010170_100420</name>
</gene>
<organism evidence="1 2">
    <name type="scientific">Dactylosporangium salmoneum</name>
    <dbReference type="NCBI Taxonomy" id="53361"/>
    <lineage>
        <taxon>Bacteria</taxon>
        <taxon>Bacillati</taxon>
        <taxon>Actinomycetota</taxon>
        <taxon>Actinomycetes</taxon>
        <taxon>Micromonosporales</taxon>
        <taxon>Micromonosporaceae</taxon>
        <taxon>Dactylosporangium</taxon>
    </lineage>
</organism>
<dbReference type="EMBL" id="BAAARV010000116">
    <property type="protein sequence ID" value="GAA2389011.1"/>
    <property type="molecule type" value="Genomic_DNA"/>
</dbReference>
<dbReference type="SUPFAM" id="SSF48452">
    <property type="entry name" value="TPR-like"/>
    <property type="match status" value="1"/>
</dbReference>
<reference evidence="2" key="1">
    <citation type="journal article" date="2019" name="Int. J. Syst. Evol. Microbiol.">
        <title>The Global Catalogue of Microorganisms (GCM) 10K type strain sequencing project: providing services to taxonomists for standard genome sequencing and annotation.</title>
        <authorList>
            <consortium name="The Broad Institute Genomics Platform"/>
            <consortium name="The Broad Institute Genome Sequencing Center for Infectious Disease"/>
            <person name="Wu L."/>
            <person name="Ma J."/>
        </authorList>
    </citation>
    <scope>NUCLEOTIDE SEQUENCE [LARGE SCALE GENOMIC DNA]</scope>
    <source>
        <strain evidence="2">JCM 3272</strain>
    </source>
</reference>
<keyword evidence="2" id="KW-1185">Reference proteome</keyword>
<dbReference type="Gene3D" id="1.25.40.10">
    <property type="entry name" value="Tetratricopeptide repeat domain"/>
    <property type="match status" value="5"/>
</dbReference>
<accession>A0ABP5UXN7</accession>
<dbReference type="Pfam" id="PF14559">
    <property type="entry name" value="TPR_19"/>
    <property type="match status" value="1"/>
</dbReference>
<dbReference type="InterPro" id="IPR011990">
    <property type="entry name" value="TPR-like_helical_dom_sf"/>
</dbReference>
<protein>
    <submittedName>
        <fullName evidence="1">Uncharacterized protein</fullName>
    </submittedName>
</protein>
<evidence type="ECO:0000313" key="1">
    <source>
        <dbReference type="EMBL" id="GAA2389011.1"/>
    </source>
</evidence>
<proteinExistence type="predicted"/>
<name>A0ABP5UXN7_9ACTN</name>
<comment type="caution">
    <text evidence="1">The sequence shown here is derived from an EMBL/GenBank/DDBJ whole genome shotgun (WGS) entry which is preliminary data.</text>
</comment>
<sequence>MRRDLTDMHARADGYRDRGWPAGTPEDLLQRYFELLRGGNDLERMVACATDSGRHLRLREHTGGIGAALAEMTATQQLLLGRDPVDLGPLARVAVHREALLASRPYLPASIPAMWLRLGDVDRAEATIRSGRRAEPAPADLAKLAGVMAETGRPDRAKTMITEAVTGARAMTDRDRRRYAMLGVAAAAVGLVDPAEVDALFAEAERLSTLEQWPTSQVSSLTHAARVSADAGCLDRARRMIRRAVTVTDAIPETDSRTGALASIAFALATAGDLDEAEAIARGIEPPDDWDAQAALYYVARAAARSGETDRAAALAALIDDGHFRAMALAEVAGAAAAGGDPLRAGDIARSITIAGERAQALANIAHELIGVGDLETATALLDEAVTTLGLAKDTAAKDAATKNVGIALARAGHAGRGAALIRTLPRARDRAEAIALVAQAVAKAGDTGHATELMHEAERAAWTDDNVVPSTDREVMLVALTEAVAATGDLDRSLSVAALIVIKSRRELAVAKATQAAAANGDPARAEAVARAQLRPYWQTQALSSIAAGNPQRAGNLLRDAEQQAGTDAESLAVIAVAYVSAGDTARARTLLDQIELDASVIDDERAAVVRAFSAVGDLDRATRLLTTFEHDRWRCEALSGIALAAVETGDTHRAETLASDITDLAVATQEPYWPAQAHLMAAEIYQRCGADDRMHTSAALAEAFAHGITNDHARSNALADVARFAIATGRPDHAEAIRRAIPDPGRSARVLVALANAAPPDRTPHLVGEALCTGPWSAYVDLLPYRHPSVITTIADEVLATAPPANTTTPRQ</sequence>